<keyword evidence="9" id="KW-0547">Nucleotide-binding</keyword>
<keyword evidence="6" id="KW-0997">Cell inner membrane</keyword>
<keyword evidence="11" id="KW-0067">ATP-binding</keyword>
<keyword evidence="8 16" id="KW-0812">Transmembrane</keyword>
<dbReference type="CDD" id="cd05387">
    <property type="entry name" value="BY-kinase"/>
    <property type="match status" value="1"/>
</dbReference>
<evidence type="ECO:0000259" key="17">
    <source>
        <dbReference type="Pfam" id="PF02706"/>
    </source>
</evidence>
<comment type="similarity">
    <text evidence="2">Belongs to the CpsD/CapB family.</text>
</comment>
<geneLocation type="plasmid" evidence="21">
    <name>ptad1</name>
</geneLocation>
<dbReference type="Pfam" id="PF13807">
    <property type="entry name" value="GNVR"/>
    <property type="match status" value="1"/>
</dbReference>
<keyword evidence="13 16" id="KW-0472">Membrane</keyword>
<evidence type="ECO:0000313" key="21">
    <source>
        <dbReference type="Proteomes" id="UP000182703"/>
    </source>
</evidence>
<evidence type="ECO:0000256" key="15">
    <source>
        <dbReference type="ARBA" id="ARBA00051245"/>
    </source>
</evidence>
<reference evidence="20 21" key="1">
    <citation type="submission" date="2016-11" db="EMBL/GenBank/DDBJ databases">
        <title>Complete genome sequence of the aerobically denitrifying bacterium Chelatococcus daeguensis TAD1.</title>
        <authorList>
            <person name="Yang Y."/>
            <person name="Huang S."/>
            <person name="Lin E."/>
        </authorList>
    </citation>
    <scope>NUCLEOTIDE SEQUENCE [LARGE SCALE GENOMIC DNA]</scope>
    <source>
        <strain evidence="20 21">TAD1</strain>
        <plasmid evidence="21">ptad1</plasmid>
    </source>
</reference>
<dbReference type="InterPro" id="IPR032807">
    <property type="entry name" value="GNVR"/>
</dbReference>
<comment type="subcellular location">
    <subcellularLocation>
        <location evidence="1">Cell inner membrane</location>
        <topology evidence="1">Multi-pass membrane protein</topology>
    </subcellularLocation>
</comment>
<dbReference type="GO" id="GO:0005886">
    <property type="term" value="C:plasma membrane"/>
    <property type="evidence" value="ECO:0007669"/>
    <property type="project" value="UniProtKB-SubCell"/>
</dbReference>
<evidence type="ECO:0000256" key="1">
    <source>
        <dbReference type="ARBA" id="ARBA00004429"/>
    </source>
</evidence>
<dbReference type="KEGG" id="cdq:BOQ54_18205"/>
<keyword evidence="20" id="KW-0614">Plasmid</keyword>
<evidence type="ECO:0000256" key="7">
    <source>
        <dbReference type="ARBA" id="ARBA00022679"/>
    </source>
</evidence>
<dbReference type="Gene3D" id="3.40.50.300">
    <property type="entry name" value="P-loop containing nucleotide triphosphate hydrolases"/>
    <property type="match status" value="1"/>
</dbReference>
<dbReference type="EC" id="2.7.10.2" evidence="4"/>
<evidence type="ECO:0000256" key="9">
    <source>
        <dbReference type="ARBA" id="ARBA00022741"/>
    </source>
</evidence>
<protein>
    <recommendedName>
        <fullName evidence="4">non-specific protein-tyrosine kinase</fullName>
        <ecNumber evidence="4">2.7.10.2</ecNumber>
    </recommendedName>
</protein>
<comment type="similarity">
    <text evidence="3">Belongs to the etk/wzc family.</text>
</comment>
<evidence type="ECO:0000256" key="14">
    <source>
        <dbReference type="ARBA" id="ARBA00023137"/>
    </source>
</evidence>
<organism evidence="20 21">
    <name type="scientific">Chelatococcus daeguensis</name>
    <dbReference type="NCBI Taxonomy" id="444444"/>
    <lineage>
        <taxon>Bacteria</taxon>
        <taxon>Pseudomonadati</taxon>
        <taxon>Pseudomonadota</taxon>
        <taxon>Alphaproteobacteria</taxon>
        <taxon>Hyphomicrobiales</taxon>
        <taxon>Chelatococcaceae</taxon>
        <taxon>Chelatococcus</taxon>
    </lineage>
</organism>
<dbReference type="InterPro" id="IPR025669">
    <property type="entry name" value="AAA_dom"/>
</dbReference>
<dbReference type="Proteomes" id="UP000182703">
    <property type="component" value="Plasmid pTAD1"/>
</dbReference>
<evidence type="ECO:0000313" key="20">
    <source>
        <dbReference type="EMBL" id="APF39429.1"/>
    </source>
</evidence>
<evidence type="ECO:0000259" key="18">
    <source>
        <dbReference type="Pfam" id="PF13614"/>
    </source>
</evidence>
<dbReference type="InterPro" id="IPR050445">
    <property type="entry name" value="Bact_polysacc_biosynth/exp"/>
</dbReference>
<dbReference type="InterPro" id="IPR027417">
    <property type="entry name" value="P-loop_NTPase"/>
</dbReference>
<name>A0AAC9JW61_9HYPH</name>
<evidence type="ECO:0000259" key="19">
    <source>
        <dbReference type="Pfam" id="PF13807"/>
    </source>
</evidence>
<feature type="domain" description="AAA" evidence="18">
    <location>
        <begin position="563"/>
        <end position="693"/>
    </location>
</feature>
<evidence type="ECO:0000256" key="12">
    <source>
        <dbReference type="ARBA" id="ARBA00022989"/>
    </source>
</evidence>
<feature type="transmembrane region" description="Helical" evidence="16">
    <location>
        <begin position="42"/>
        <end position="63"/>
    </location>
</feature>
<evidence type="ECO:0000256" key="6">
    <source>
        <dbReference type="ARBA" id="ARBA00022519"/>
    </source>
</evidence>
<dbReference type="EMBL" id="CP018096">
    <property type="protein sequence ID" value="APF39429.1"/>
    <property type="molecule type" value="Genomic_DNA"/>
</dbReference>
<dbReference type="Pfam" id="PF13614">
    <property type="entry name" value="AAA_31"/>
    <property type="match status" value="1"/>
</dbReference>
<keyword evidence="10" id="KW-0418">Kinase</keyword>
<dbReference type="InterPro" id="IPR005702">
    <property type="entry name" value="Wzc-like_C"/>
</dbReference>
<keyword evidence="5" id="KW-1003">Cell membrane</keyword>
<keyword evidence="12 16" id="KW-1133">Transmembrane helix</keyword>
<dbReference type="InterPro" id="IPR003856">
    <property type="entry name" value="LPS_length_determ_N"/>
</dbReference>
<feature type="domain" description="Tyrosine-protein kinase G-rich" evidence="19">
    <location>
        <begin position="397"/>
        <end position="468"/>
    </location>
</feature>
<keyword evidence="14" id="KW-0829">Tyrosine-protein kinase</keyword>
<keyword evidence="7" id="KW-0808">Transferase</keyword>
<dbReference type="AlphaFoldDB" id="A0AAC9JW61"/>
<keyword evidence="21" id="KW-1185">Reference proteome</keyword>
<sequence>MLTRRSSEGAGLPAVPAGEAHGPASGDILDLRGLWLVLRRRGGMVAATVCLVLAITVMTLALIEPRYSATAVVLIDPRQQRVISAEAVLSGIGSDAAAVESQVEVIESSTLALRVIAREKLEGDPEFAERGFLLRLLEQVSVGRHSPVHDEADFRRAAVLDALRERMQVKRRGRTYVLEISVVSQSAQKAARLANAVADEYVAGQLAAKYRATERASQWLGGRLEALREQVYGAERAVEHYKAEHNLVSVGSGDNLLEQQIAEISQQMILARARTAEARAKFAQIREAASAGVGEPGIAEALGSLVVTNLRTQFAEAARRTAELGARYGSQHPSVTAARAQVDDLQRQIDAELARILAGVRNEYEVAVGREASLEASLAELKKEAARWGESTVRLRELEREAMALRSVYEQFLTRSKETLEQESLQIADAEIVAPAIVPTRPSYPRTGLVLAVACAGSILAGLSLAFALEHLDVGFRSIGQVEACLGVPCLGVLPVVQERPRPMPLAPQAAGRDASRSWLWSANRPADALMRILVEQPLSAFAEAVRKVRVGLRSAEGGGVRVLVVVSALPGEGKSTIAANLALALKVAGERVVLVDGDLRNPALTRVLAPHAEQGLIEVLRGEQPLDAILMEDKATGLTFLPTVRTGAVADAAELVETHHFDAVLERLRLAFDRVIVDAAPLLPVVDSRAIIGRVDGALLVVEWGRIDPAAAQAAIRTLAADADRVIGAVLSKVTTEGYRYCCGIGSADGGA</sequence>
<accession>A0AAC9JW61</accession>
<dbReference type="Pfam" id="PF02706">
    <property type="entry name" value="Wzz"/>
    <property type="match status" value="1"/>
</dbReference>
<evidence type="ECO:0000256" key="8">
    <source>
        <dbReference type="ARBA" id="ARBA00022692"/>
    </source>
</evidence>
<evidence type="ECO:0000256" key="3">
    <source>
        <dbReference type="ARBA" id="ARBA00008883"/>
    </source>
</evidence>
<dbReference type="PANTHER" id="PTHR32309">
    <property type="entry name" value="TYROSINE-PROTEIN KINASE"/>
    <property type="match status" value="1"/>
</dbReference>
<dbReference type="GO" id="GO:0004713">
    <property type="term" value="F:protein tyrosine kinase activity"/>
    <property type="evidence" value="ECO:0007669"/>
    <property type="project" value="TreeGrafter"/>
</dbReference>
<evidence type="ECO:0000256" key="4">
    <source>
        <dbReference type="ARBA" id="ARBA00011903"/>
    </source>
</evidence>
<evidence type="ECO:0000256" key="2">
    <source>
        <dbReference type="ARBA" id="ARBA00007316"/>
    </source>
</evidence>
<evidence type="ECO:0000256" key="11">
    <source>
        <dbReference type="ARBA" id="ARBA00022840"/>
    </source>
</evidence>
<evidence type="ECO:0000256" key="10">
    <source>
        <dbReference type="ARBA" id="ARBA00022777"/>
    </source>
</evidence>
<gene>
    <name evidence="20" type="ORF">BOQ54_18205</name>
</gene>
<dbReference type="PANTHER" id="PTHR32309:SF13">
    <property type="entry name" value="FERRIC ENTEROBACTIN TRANSPORT PROTEIN FEPE"/>
    <property type="match status" value="1"/>
</dbReference>
<evidence type="ECO:0000256" key="5">
    <source>
        <dbReference type="ARBA" id="ARBA00022475"/>
    </source>
</evidence>
<evidence type="ECO:0000256" key="13">
    <source>
        <dbReference type="ARBA" id="ARBA00023136"/>
    </source>
</evidence>
<feature type="domain" description="Polysaccharide chain length determinant N-terminal" evidence="17">
    <location>
        <begin position="29"/>
        <end position="117"/>
    </location>
</feature>
<dbReference type="SUPFAM" id="SSF52540">
    <property type="entry name" value="P-loop containing nucleoside triphosphate hydrolases"/>
    <property type="match status" value="1"/>
</dbReference>
<proteinExistence type="inferred from homology"/>
<evidence type="ECO:0000256" key="16">
    <source>
        <dbReference type="SAM" id="Phobius"/>
    </source>
</evidence>
<comment type="catalytic activity">
    <reaction evidence="15">
        <text>L-tyrosyl-[protein] + ATP = O-phospho-L-tyrosyl-[protein] + ADP + H(+)</text>
        <dbReference type="Rhea" id="RHEA:10596"/>
        <dbReference type="Rhea" id="RHEA-COMP:10136"/>
        <dbReference type="Rhea" id="RHEA-COMP:20101"/>
        <dbReference type="ChEBI" id="CHEBI:15378"/>
        <dbReference type="ChEBI" id="CHEBI:30616"/>
        <dbReference type="ChEBI" id="CHEBI:46858"/>
        <dbReference type="ChEBI" id="CHEBI:61978"/>
        <dbReference type="ChEBI" id="CHEBI:456216"/>
        <dbReference type="EC" id="2.7.10.2"/>
    </reaction>
</comment>